<sequence length="974" mass="109235">MDNPFEFEDITYRYIVGIDLGTTNSALAYVDLSRKDKQPREIQFLEFPQLTAPGEVSRRPVLPSFLYLPGPYELPPESTALPWDSKRNFAVGEFAREQGALVPGRMVSSAKSWLCHGGVDRTGAILPWGAGSDVQKVSPVDASARYLQHMRESWNEIIGRGREGFRLEEQLVILTVPASFDEVARELTVTAARNAGLPRIVLLEEPLAAFYAWLARHEDDWQTQMQPGQMILVCDVGGGTTDFTIIAIREGEKGLRFDRLAVGDHLMLGGDNMDLSLARHLEVQLVGEPGKLDTKRWHQLWHQCRKAKEVLLGEAEPTLSSSPESAAREAAPDTFTISLMGTGRKLIADTLKGTLTKAQVEALILEGFFPFVSPDEVPRGGRRSGLTEWGLPFVQDAAVTRHLAAFWKRYRSLLQQETGRDALYPDFVLFNGGALTPVSIRRRILEVVKHWFEAEAKEGWIPIELENTRPELAVAIGAAYYGLVRQGEGVRIGAGSPRSYYVEVNTVSREGESGGTHPAVCLVPRGTEEGFEAQLNRPAFEVLANQPVAFQIFSSSTRLGDHLGDVLTLSPDEITPLPPIRTVLRYGKKSTAQALPVLLAIRLTEVGTLELWCQSQKSPHRWQLQFDVRQAAEPEAPLAVSTGETLDTEIIERAQAAIKGVFRKGETSSDNSPEKLVKNLVTLLELGKENWPTPLIRKLADTLLECKKENALTPQHEARWFNLLGYCLRPGFGDPLDEWRMKEIWKIYPQGLQYARQAQNRTEWWIFWRRVAGGLTAGHQWYIFQQVWPILQPVDKKKKKGAKRPLKSLSLQEELEIWMALANFERLPVKNKMELGRIALERIRKGKFKSQELWTLGRLGARIPFYGPLDLVVPSGEASLWLNTLLSLDLEPTEALAQALLQLGRRTGDRERDLPQEDRDRLAQWLDPLPQSERYREVLSNPDIALMTGEKDWIFGEALPSGLILSSPGSVSTD</sequence>
<dbReference type="PANTHER" id="PTHR42749">
    <property type="entry name" value="CELL SHAPE-DETERMINING PROTEIN MREB"/>
    <property type="match status" value="1"/>
</dbReference>
<keyword evidence="5" id="KW-1185">Reference proteome</keyword>
<dbReference type="PROSITE" id="PS00297">
    <property type="entry name" value="HSP70_1"/>
    <property type="match status" value="1"/>
</dbReference>
<proteinExistence type="inferred from homology"/>
<dbReference type="PRINTS" id="PR00301">
    <property type="entry name" value="HEATSHOCK70"/>
</dbReference>
<evidence type="ECO:0000256" key="2">
    <source>
        <dbReference type="ARBA" id="ARBA00022741"/>
    </source>
</evidence>
<dbReference type="RefSeq" id="WP_281791642.1">
    <property type="nucleotide sequence ID" value="NZ_BSDR01000001.1"/>
</dbReference>
<dbReference type="SUPFAM" id="SSF53067">
    <property type="entry name" value="Actin-like ATPase domain"/>
    <property type="match status" value="2"/>
</dbReference>
<dbReference type="AlphaFoldDB" id="A0A9W6FT82"/>
<gene>
    <name evidence="4" type="ORF">DAMNIGENAA_00190</name>
</gene>
<dbReference type="Proteomes" id="UP001144372">
    <property type="component" value="Unassembled WGS sequence"/>
</dbReference>
<evidence type="ECO:0000256" key="3">
    <source>
        <dbReference type="ARBA" id="ARBA00022840"/>
    </source>
</evidence>
<dbReference type="Gene3D" id="3.30.420.40">
    <property type="match status" value="2"/>
</dbReference>
<evidence type="ECO:0000313" key="4">
    <source>
        <dbReference type="EMBL" id="GLI32586.1"/>
    </source>
</evidence>
<name>A0A9W6FT82_9BACT</name>
<keyword evidence="3" id="KW-0067">ATP-binding</keyword>
<reference evidence="4" key="1">
    <citation type="submission" date="2022-12" db="EMBL/GenBank/DDBJ databases">
        <title>Reference genome sequencing for broad-spectrum identification of bacterial and archaeal isolates by mass spectrometry.</title>
        <authorList>
            <person name="Sekiguchi Y."/>
            <person name="Tourlousse D.M."/>
        </authorList>
    </citation>
    <scope>NUCLEOTIDE SEQUENCE</scope>
    <source>
        <strain evidence="4">ASRB1</strain>
    </source>
</reference>
<accession>A0A9W6FT82</accession>
<dbReference type="GO" id="GO:0140662">
    <property type="term" value="F:ATP-dependent protein folding chaperone"/>
    <property type="evidence" value="ECO:0007669"/>
    <property type="project" value="InterPro"/>
</dbReference>
<comment type="similarity">
    <text evidence="1">Belongs to the heat shock protein 70 family.</text>
</comment>
<protein>
    <submittedName>
        <fullName evidence="4">Heat-shock protein</fullName>
    </submittedName>
</protein>
<dbReference type="EMBL" id="BSDR01000001">
    <property type="protein sequence ID" value="GLI32586.1"/>
    <property type="molecule type" value="Genomic_DNA"/>
</dbReference>
<dbReference type="CDD" id="cd10170">
    <property type="entry name" value="ASKHA_NBD_HSP70"/>
    <property type="match status" value="1"/>
</dbReference>
<comment type="caution">
    <text evidence="4">The sequence shown here is derived from an EMBL/GenBank/DDBJ whole genome shotgun (WGS) entry which is preliminary data.</text>
</comment>
<dbReference type="Pfam" id="PF00012">
    <property type="entry name" value="HSP70"/>
    <property type="match status" value="1"/>
</dbReference>
<dbReference type="Pfam" id="PF12531">
    <property type="entry name" value="DUF3731"/>
    <property type="match status" value="1"/>
</dbReference>
<dbReference type="InterPro" id="IPR018181">
    <property type="entry name" value="Heat_shock_70_CS"/>
</dbReference>
<dbReference type="PANTHER" id="PTHR42749:SF1">
    <property type="entry name" value="CELL SHAPE-DETERMINING PROTEIN MREB"/>
    <property type="match status" value="1"/>
</dbReference>
<keyword evidence="2" id="KW-0547">Nucleotide-binding</keyword>
<dbReference type="InterPro" id="IPR021030">
    <property type="entry name" value="DUF3731"/>
</dbReference>
<organism evidence="4 5">
    <name type="scientific">Desulforhabdus amnigena</name>
    <dbReference type="NCBI Taxonomy" id="40218"/>
    <lineage>
        <taxon>Bacteria</taxon>
        <taxon>Pseudomonadati</taxon>
        <taxon>Thermodesulfobacteriota</taxon>
        <taxon>Syntrophobacteria</taxon>
        <taxon>Syntrophobacterales</taxon>
        <taxon>Syntrophobacteraceae</taxon>
        <taxon>Desulforhabdus</taxon>
    </lineage>
</organism>
<evidence type="ECO:0000313" key="5">
    <source>
        <dbReference type="Proteomes" id="UP001144372"/>
    </source>
</evidence>
<dbReference type="InterPro" id="IPR043129">
    <property type="entry name" value="ATPase_NBD"/>
</dbReference>
<dbReference type="GO" id="GO:0005524">
    <property type="term" value="F:ATP binding"/>
    <property type="evidence" value="ECO:0007669"/>
    <property type="project" value="UniProtKB-KW"/>
</dbReference>
<evidence type="ECO:0000256" key="1">
    <source>
        <dbReference type="ARBA" id="ARBA00007381"/>
    </source>
</evidence>
<dbReference type="InterPro" id="IPR013126">
    <property type="entry name" value="Hsp_70_fam"/>
</dbReference>